<evidence type="ECO:0000313" key="9">
    <source>
        <dbReference type="EMBL" id="GER93870.1"/>
    </source>
</evidence>
<dbReference type="SUPFAM" id="SSF53756">
    <property type="entry name" value="UDP-Glycosyltransferase/glycogen phosphorylase"/>
    <property type="match status" value="1"/>
</dbReference>
<dbReference type="Gene3D" id="3.40.50.1000">
    <property type="entry name" value="HAD superfamily/HAD-like"/>
    <property type="match status" value="1"/>
</dbReference>
<dbReference type="FunFam" id="3.40.50.2000:FF:000023">
    <property type="entry name" value="ADP-heptose--LPS heptosyltransferase II"/>
    <property type="match status" value="1"/>
</dbReference>
<dbReference type="NCBIfam" id="TIGR01656">
    <property type="entry name" value="Histidinol-ppas"/>
    <property type="match status" value="1"/>
</dbReference>
<accession>A0A5J4L4R4</accession>
<evidence type="ECO:0000256" key="1">
    <source>
        <dbReference type="ARBA" id="ARBA00022490"/>
    </source>
</evidence>
<organism evidence="9">
    <name type="scientific">hot springs metagenome</name>
    <dbReference type="NCBI Taxonomy" id="433727"/>
    <lineage>
        <taxon>unclassified sequences</taxon>
        <taxon>metagenomes</taxon>
        <taxon>ecological metagenomes</taxon>
    </lineage>
</organism>
<dbReference type="GO" id="GO:0005829">
    <property type="term" value="C:cytosol"/>
    <property type="evidence" value="ECO:0007669"/>
    <property type="project" value="TreeGrafter"/>
</dbReference>
<evidence type="ECO:0000256" key="6">
    <source>
        <dbReference type="ARBA" id="ARBA00043995"/>
    </source>
</evidence>
<dbReference type="InterPro" id="IPR051199">
    <property type="entry name" value="LPS_LOS_Heptosyltrfase"/>
</dbReference>
<evidence type="ECO:0000256" key="7">
    <source>
        <dbReference type="ARBA" id="ARBA00044042"/>
    </source>
</evidence>
<evidence type="ECO:0000256" key="4">
    <source>
        <dbReference type="ARBA" id="ARBA00022723"/>
    </source>
</evidence>
<dbReference type="InterPro" id="IPR011910">
    <property type="entry name" value="RfaF"/>
</dbReference>
<dbReference type="InterPro" id="IPR036412">
    <property type="entry name" value="HAD-like_sf"/>
</dbReference>
<dbReference type="PANTHER" id="PTHR30160">
    <property type="entry name" value="TETRAACYLDISACCHARIDE 4'-KINASE-RELATED"/>
    <property type="match status" value="1"/>
</dbReference>
<comment type="catalytic activity">
    <reaction evidence="8">
        <text>an L-alpha-D-Hep-(1-&gt;5)-[alpha-Kdo-(2-&gt;4)]-alpha-Kdo-(2-&gt;6)-lipid A + ADP-L-glycero-beta-D-manno-heptose = an L-alpha-D-Hep-(1-&gt;3)-L-alpha-D-Hep-(1-&gt;5)-[alpha-Kdo-(2-&gt;4)]-alpha-Kdo-(2-&gt;6)-lipid A + ADP + H(+)</text>
        <dbReference type="Rhea" id="RHEA:74071"/>
        <dbReference type="ChEBI" id="CHEBI:15378"/>
        <dbReference type="ChEBI" id="CHEBI:61506"/>
        <dbReference type="ChEBI" id="CHEBI:193068"/>
        <dbReference type="ChEBI" id="CHEBI:193069"/>
        <dbReference type="ChEBI" id="CHEBI:456216"/>
        <dbReference type="EC" id="2.4.99.24"/>
    </reaction>
</comment>
<dbReference type="GO" id="GO:0046872">
    <property type="term" value="F:metal ion binding"/>
    <property type="evidence" value="ECO:0007669"/>
    <property type="project" value="UniProtKB-KW"/>
</dbReference>
<keyword evidence="2" id="KW-0328">Glycosyltransferase</keyword>
<dbReference type="EC" id="2.4.99.24" evidence="7"/>
<sequence length="511" mass="57618">MSNKILIRGVNWIGDAVMTLPAIRALRIAYPESNISLLVKPSVSPIFEMNPDIDEIILYKEDFKGMFGKLRLAIDLRKRHFSSAILLQNAFDAALITFLAGIPQRIGYSRDKRGFFLTKPIPFDDDDRKMHHIDYYLHLLKAAGINAEYSDPWIYLSIDERLSARDKLSLLKRPILGINPGATYGSSKRWFPERFAQVANWFLNETGGGIAIFGSNNEVDIAEEIAYLIRRQRSEVSSQTDLLLNLAGKTSIRELISVISECDVLVTNDSGPMHIGYAVGTPIVVVFGSTSPDLTGPVGDGHIVVKTDLSCSPCFNRTCKNNDMRCMYTITPEDVYWGIKELLPVRKAVFFDRDGTLCKDADYLNNWRDFEVYPDIDRLTELKRNGFLLIGVSNQSGIGRGIVDERFVKEVNQVFVDRYGFDDFYYCPHMPDDSCACRKPEPKMLLDARVRHKINLKKSYVVGDKDVDMLLAKAVGAIGVLVKTGKQQWSAHADFVVETLKDVVDLILSHE</sequence>
<dbReference type="GO" id="GO:0009244">
    <property type="term" value="P:lipopolysaccharide core region biosynthetic process"/>
    <property type="evidence" value="ECO:0007669"/>
    <property type="project" value="TreeGrafter"/>
</dbReference>
<dbReference type="Pfam" id="PF01075">
    <property type="entry name" value="Glyco_transf_9"/>
    <property type="match status" value="1"/>
</dbReference>
<dbReference type="GO" id="GO:0008713">
    <property type="term" value="F:ADP-heptose-lipopolysaccharide heptosyltransferase activity"/>
    <property type="evidence" value="ECO:0007669"/>
    <property type="project" value="UniProtKB-EC"/>
</dbReference>
<keyword evidence="3 9" id="KW-0808">Transferase</keyword>
<name>A0A5J4L4R4_9ZZZZ</name>
<keyword evidence="4" id="KW-0479">Metal-binding</keyword>
<reference evidence="9" key="1">
    <citation type="submission" date="2019-10" db="EMBL/GenBank/DDBJ databases">
        <title>Metagenomic sequencing of thiosulfate-disproportionating enrichment culture.</title>
        <authorList>
            <person name="Umezawa K."/>
            <person name="Kojima H."/>
            <person name="Fukui M."/>
        </authorList>
    </citation>
    <scope>NUCLEOTIDE SEQUENCE</scope>
    <source>
        <strain evidence="9">45J</strain>
    </source>
</reference>
<protein>
    <recommendedName>
        <fullName evidence="7">lipopolysaccharide heptosyltransferase II</fullName>
        <ecNumber evidence="7">2.4.99.24</ecNumber>
    </recommendedName>
</protein>
<dbReference type="InterPro" id="IPR002201">
    <property type="entry name" value="Glyco_trans_9"/>
</dbReference>
<gene>
    <name evidence="9" type="ORF">A45J_1626</name>
</gene>
<dbReference type="GO" id="GO:0016791">
    <property type="term" value="F:phosphatase activity"/>
    <property type="evidence" value="ECO:0007669"/>
    <property type="project" value="InterPro"/>
</dbReference>
<dbReference type="CDD" id="cd03789">
    <property type="entry name" value="GT9_LPS_heptosyltransferase"/>
    <property type="match status" value="1"/>
</dbReference>
<comment type="similarity">
    <text evidence="6">Belongs to the glycosyltransferase 9 family.</text>
</comment>
<dbReference type="InterPro" id="IPR006549">
    <property type="entry name" value="HAD-SF_hydro_IIIA"/>
</dbReference>
<dbReference type="CDD" id="cd07503">
    <property type="entry name" value="HAD_HisB-N"/>
    <property type="match status" value="1"/>
</dbReference>
<keyword evidence="1" id="KW-0963">Cytoplasm</keyword>
<dbReference type="PANTHER" id="PTHR30160:SF7">
    <property type="entry name" value="ADP-HEPTOSE--LPS HEPTOSYLTRANSFERASE 2"/>
    <property type="match status" value="1"/>
</dbReference>
<keyword evidence="5" id="KW-0378">Hydrolase</keyword>
<evidence type="ECO:0000256" key="2">
    <source>
        <dbReference type="ARBA" id="ARBA00022676"/>
    </source>
</evidence>
<dbReference type="InterPro" id="IPR023214">
    <property type="entry name" value="HAD_sf"/>
</dbReference>
<dbReference type="NCBIfam" id="TIGR01662">
    <property type="entry name" value="HAD-SF-IIIA"/>
    <property type="match status" value="1"/>
</dbReference>
<dbReference type="SUPFAM" id="SSF56784">
    <property type="entry name" value="HAD-like"/>
    <property type="match status" value="1"/>
</dbReference>
<proteinExistence type="inferred from homology"/>
<comment type="caution">
    <text evidence="9">The sequence shown here is derived from an EMBL/GenBank/DDBJ whole genome shotgun (WGS) entry which is preliminary data.</text>
</comment>
<dbReference type="AlphaFoldDB" id="A0A5J4L4R4"/>
<dbReference type="Gene3D" id="3.40.50.2000">
    <property type="entry name" value="Glycogen Phosphorylase B"/>
    <property type="match status" value="2"/>
</dbReference>
<dbReference type="InterPro" id="IPR006543">
    <property type="entry name" value="Histidinol-phos"/>
</dbReference>
<dbReference type="NCBIfam" id="TIGR02195">
    <property type="entry name" value="heptsyl_trn_II"/>
    <property type="match status" value="1"/>
</dbReference>
<dbReference type="EMBL" id="BLAB01000001">
    <property type="protein sequence ID" value="GER93870.1"/>
    <property type="molecule type" value="Genomic_DNA"/>
</dbReference>
<evidence type="ECO:0000256" key="8">
    <source>
        <dbReference type="ARBA" id="ARBA00047503"/>
    </source>
</evidence>
<dbReference type="Pfam" id="PF13242">
    <property type="entry name" value="Hydrolase_like"/>
    <property type="match status" value="1"/>
</dbReference>
<evidence type="ECO:0000256" key="3">
    <source>
        <dbReference type="ARBA" id="ARBA00022679"/>
    </source>
</evidence>
<evidence type="ECO:0000256" key="5">
    <source>
        <dbReference type="ARBA" id="ARBA00022801"/>
    </source>
</evidence>